<keyword evidence="7" id="KW-0479">Metal-binding</keyword>
<proteinExistence type="inferred from homology"/>
<evidence type="ECO:0000256" key="1">
    <source>
        <dbReference type="ARBA" id="ARBA00001917"/>
    </source>
</evidence>
<dbReference type="Gene3D" id="3.60.20.10">
    <property type="entry name" value="Glutamine Phosphoribosylpyrophosphate, subunit 1, domain 1"/>
    <property type="match status" value="1"/>
</dbReference>
<sequence length="138" mass="14986">MKNKYQHEDLPKPVKQGLYDPIFEHDACGVGMVANIKGIRSHQIVGKGLEALVNLGHRGAAGADPETGDGAGILIQIPDEFFRVESTNWDAQLPPLGKYGVGMAFIPDSDGSREQYIAIIEETVEAVGMSLIKWREGP</sequence>
<evidence type="ECO:0000256" key="6">
    <source>
        <dbReference type="ARBA" id="ARBA00022643"/>
    </source>
</evidence>
<keyword evidence="6" id="KW-0288">FMN</keyword>
<protein>
    <recommendedName>
        <fullName evidence="15">Glutamine amidotransferase type-2 domain-containing protein</fullName>
    </recommendedName>
</protein>
<evidence type="ECO:0000256" key="2">
    <source>
        <dbReference type="ARBA" id="ARBA00001927"/>
    </source>
</evidence>
<dbReference type="GO" id="GO:0019676">
    <property type="term" value="P:ammonia assimilation cycle"/>
    <property type="evidence" value="ECO:0007669"/>
    <property type="project" value="TreeGrafter"/>
</dbReference>
<keyword evidence="13" id="KW-0003">3Fe-4S</keyword>
<evidence type="ECO:0000256" key="9">
    <source>
        <dbReference type="ARBA" id="ARBA00023002"/>
    </source>
</evidence>
<dbReference type="InterPro" id="IPR017932">
    <property type="entry name" value="GATase_2_dom"/>
</dbReference>
<evidence type="ECO:0000256" key="10">
    <source>
        <dbReference type="ARBA" id="ARBA00023004"/>
    </source>
</evidence>
<evidence type="ECO:0000256" key="13">
    <source>
        <dbReference type="ARBA" id="ARBA00023291"/>
    </source>
</evidence>
<evidence type="ECO:0000256" key="4">
    <source>
        <dbReference type="ARBA" id="ARBA00022605"/>
    </source>
</evidence>
<accession>A0A382ZQ94</accession>
<keyword evidence="11" id="KW-0411">Iron-sulfur</keyword>
<comment type="similarity">
    <text evidence="3">Belongs to the glutamate synthase family.</text>
</comment>
<keyword evidence="9" id="KW-0560">Oxidoreductase</keyword>
<name>A0A382ZQ94_9ZZZZ</name>
<keyword evidence="8" id="KW-0315">Glutamine amidotransferase</keyword>
<evidence type="ECO:0000256" key="8">
    <source>
        <dbReference type="ARBA" id="ARBA00022962"/>
    </source>
</evidence>
<evidence type="ECO:0000256" key="7">
    <source>
        <dbReference type="ARBA" id="ARBA00022723"/>
    </source>
</evidence>
<keyword evidence="5" id="KW-0285">Flavoprotein</keyword>
<dbReference type="GO" id="GO:0046872">
    <property type="term" value="F:metal ion binding"/>
    <property type="evidence" value="ECO:0007669"/>
    <property type="project" value="UniProtKB-KW"/>
</dbReference>
<keyword evidence="10" id="KW-0408">Iron</keyword>
<comment type="cofactor">
    <cofactor evidence="2">
        <name>[3Fe-4S] cluster</name>
        <dbReference type="ChEBI" id="CHEBI:21137"/>
    </cofactor>
</comment>
<evidence type="ECO:0000256" key="12">
    <source>
        <dbReference type="ARBA" id="ARBA00023164"/>
    </source>
</evidence>
<dbReference type="GO" id="GO:0051538">
    <property type="term" value="F:3 iron, 4 sulfur cluster binding"/>
    <property type="evidence" value="ECO:0007669"/>
    <property type="project" value="UniProtKB-KW"/>
</dbReference>
<dbReference type="EMBL" id="UINC01185240">
    <property type="protein sequence ID" value="SVD96848.1"/>
    <property type="molecule type" value="Genomic_DNA"/>
</dbReference>
<evidence type="ECO:0000256" key="3">
    <source>
        <dbReference type="ARBA" id="ARBA00009716"/>
    </source>
</evidence>
<dbReference type="SUPFAM" id="SSF56235">
    <property type="entry name" value="N-terminal nucleophile aminohydrolases (Ntn hydrolases)"/>
    <property type="match status" value="1"/>
</dbReference>
<evidence type="ECO:0000313" key="16">
    <source>
        <dbReference type="EMBL" id="SVD96848.1"/>
    </source>
</evidence>
<evidence type="ECO:0000256" key="14">
    <source>
        <dbReference type="ARBA" id="ARBA00029440"/>
    </source>
</evidence>
<evidence type="ECO:0000259" key="15">
    <source>
        <dbReference type="PROSITE" id="PS51278"/>
    </source>
</evidence>
<reference evidence="16" key="1">
    <citation type="submission" date="2018-05" db="EMBL/GenBank/DDBJ databases">
        <authorList>
            <person name="Lanie J.A."/>
            <person name="Ng W.-L."/>
            <person name="Kazmierczak K.M."/>
            <person name="Andrzejewski T.M."/>
            <person name="Davidsen T.M."/>
            <person name="Wayne K.J."/>
            <person name="Tettelin H."/>
            <person name="Glass J.I."/>
            <person name="Rusch D."/>
            <person name="Podicherti R."/>
            <person name="Tsui H.-C.T."/>
            <person name="Winkler M.E."/>
        </authorList>
    </citation>
    <scope>NUCLEOTIDE SEQUENCE</scope>
</reference>
<dbReference type="GO" id="GO:0015930">
    <property type="term" value="F:glutamate synthase activity"/>
    <property type="evidence" value="ECO:0007669"/>
    <property type="project" value="TreeGrafter"/>
</dbReference>
<gene>
    <name evidence="16" type="ORF">METZ01_LOCUS449702</name>
</gene>
<dbReference type="PANTHER" id="PTHR11938:SF133">
    <property type="entry name" value="GLUTAMATE SYNTHASE (NADH)"/>
    <property type="match status" value="1"/>
</dbReference>
<dbReference type="InterPro" id="IPR050711">
    <property type="entry name" value="ET-N_metabolism_enzyme"/>
</dbReference>
<feature type="non-terminal residue" evidence="16">
    <location>
        <position position="138"/>
    </location>
</feature>
<feature type="domain" description="Glutamine amidotransferase type-2" evidence="15">
    <location>
        <begin position="28"/>
        <end position="138"/>
    </location>
</feature>
<evidence type="ECO:0000256" key="5">
    <source>
        <dbReference type="ARBA" id="ARBA00022630"/>
    </source>
</evidence>
<dbReference type="PANTHER" id="PTHR11938">
    <property type="entry name" value="FAD NADPH DEHYDROGENASE/OXIDOREDUCTASE"/>
    <property type="match status" value="1"/>
</dbReference>
<comment type="pathway">
    <text evidence="14">Amino-acid biosynthesis.</text>
</comment>
<keyword evidence="4" id="KW-0028">Amino-acid biosynthesis</keyword>
<comment type="cofactor">
    <cofactor evidence="1">
        <name>FMN</name>
        <dbReference type="ChEBI" id="CHEBI:58210"/>
    </cofactor>
</comment>
<dbReference type="PROSITE" id="PS51278">
    <property type="entry name" value="GATASE_TYPE_2"/>
    <property type="match status" value="1"/>
</dbReference>
<dbReference type="InterPro" id="IPR029055">
    <property type="entry name" value="Ntn_hydrolases_N"/>
</dbReference>
<dbReference type="Pfam" id="PF00310">
    <property type="entry name" value="GATase_2"/>
    <property type="match status" value="1"/>
</dbReference>
<dbReference type="AlphaFoldDB" id="A0A382ZQ94"/>
<evidence type="ECO:0000256" key="11">
    <source>
        <dbReference type="ARBA" id="ARBA00023014"/>
    </source>
</evidence>
<keyword evidence="12" id="KW-0314">Glutamate biosynthesis</keyword>
<dbReference type="GO" id="GO:0006537">
    <property type="term" value="P:glutamate biosynthetic process"/>
    <property type="evidence" value="ECO:0007669"/>
    <property type="project" value="UniProtKB-KW"/>
</dbReference>
<organism evidence="16">
    <name type="scientific">marine metagenome</name>
    <dbReference type="NCBI Taxonomy" id="408172"/>
    <lineage>
        <taxon>unclassified sequences</taxon>
        <taxon>metagenomes</taxon>
        <taxon>ecological metagenomes</taxon>
    </lineage>
</organism>